<proteinExistence type="predicted"/>
<dbReference type="EMBL" id="SPHZ02000005">
    <property type="protein sequence ID" value="KAF0918046.1"/>
    <property type="molecule type" value="Genomic_DNA"/>
</dbReference>
<feature type="compositionally biased region" description="Basic and acidic residues" evidence="1">
    <location>
        <begin position="56"/>
        <end position="65"/>
    </location>
</feature>
<comment type="caution">
    <text evidence="2">The sequence shown here is derived from an EMBL/GenBank/DDBJ whole genome shotgun (WGS) entry which is preliminary data.</text>
</comment>
<feature type="region of interest" description="Disordered" evidence="1">
    <location>
        <begin position="1"/>
        <end position="93"/>
    </location>
</feature>
<name>A0A6G1E0E6_9ORYZ</name>
<evidence type="ECO:0000313" key="2">
    <source>
        <dbReference type="EMBL" id="KAF0918046.1"/>
    </source>
</evidence>
<evidence type="ECO:0000313" key="3">
    <source>
        <dbReference type="Proteomes" id="UP000479710"/>
    </source>
</evidence>
<feature type="compositionally biased region" description="Gly residues" evidence="1">
    <location>
        <begin position="11"/>
        <end position="21"/>
    </location>
</feature>
<accession>A0A6G1E0E6</accession>
<feature type="compositionally biased region" description="Basic and acidic residues" evidence="1">
    <location>
        <begin position="80"/>
        <end position="93"/>
    </location>
</feature>
<dbReference type="AlphaFoldDB" id="A0A6G1E0E6"/>
<protein>
    <submittedName>
        <fullName evidence="2">Uncharacterized protein</fullName>
    </submittedName>
</protein>
<keyword evidence="3" id="KW-1185">Reference proteome</keyword>
<reference evidence="2 3" key="1">
    <citation type="submission" date="2019-11" db="EMBL/GenBank/DDBJ databases">
        <title>Whole genome sequence of Oryza granulata.</title>
        <authorList>
            <person name="Li W."/>
        </authorList>
    </citation>
    <scope>NUCLEOTIDE SEQUENCE [LARGE SCALE GENOMIC DNA]</scope>
    <source>
        <strain evidence="3">cv. Menghai</strain>
        <tissue evidence="2">Leaf</tissue>
    </source>
</reference>
<sequence length="93" mass="10042">MEGGKPAEAEFGGGGSPMGGGHRSRCGRAWAVASREDGGHGGGLWRQSSWRVADSGGERRWEGTTRRRRSTGEGIDDEGELGRHGTIYRRDEQ</sequence>
<organism evidence="2 3">
    <name type="scientific">Oryza meyeriana var. granulata</name>
    <dbReference type="NCBI Taxonomy" id="110450"/>
    <lineage>
        <taxon>Eukaryota</taxon>
        <taxon>Viridiplantae</taxon>
        <taxon>Streptophyta</taxon>
        <taxon>Embryophyta</taxon>
        <taxon>Tracheophyta</taxon>
        <taxon>Spermatophyta</taxon>
        <taxon>Magnoliopsida</taxon>
        <taxon>Liliopsida</taxon>
        <taxon>Poales</taxon>
        <taxon>Poaceae</taxon>
        <taxon>BOP clade</taxon>
        <taxon>Oryzoideae</taxon>
        <taxon>Oryzeae</taxon>
        <taxon>Oryzinae</taxon>
        <taxon>Oryza</taxon>
        <taxon>Oryza meyeriana</taxon>
    </lineage>
</organism>
<dbReference type="Proteomes" id="UP000479710">
    <property type="component" value="Unassembled WGS sequence"/>
</dbReference>
<gene>
    <name evidence="2" type="ORF">E2562_021737</name>
</gene>
<evidence type="ECO:0000256" key="1">
    <source>
        <dbReference type="SAM" id="MobiDB-lite"/>
    </source>
</evidence>